<accession>A0A074WQ38</accession>
<evidence type="ECO:0000256" key="1">
    <source>
        <dbReference type="SAM" id="MobiDB-lite"/>
    </source>
</evidence>
<organism evidence="2 3">
    <name type="scientific">Aureobasidium namibiae CBS 147.97</name>
    <dbReference type="NCBI Taxonomy" id="1043004"/>
    <lineage>
        <taxon>Eukaryota</taxon>
        <taxon>Fungi</taxon>
        <taxon>Dikarya</taxon>
        <taxon>Ascomycota</taxon>
        <taxon>Pezizomycotina</taxon>
        <taxon>Dothideomycetes</taxon>
        <taxon>Dothideomycetidae</taxon>
        <taxon>Dothideales</taxon>
        <taxon>Saccotheciaceae</taxon>
        <taxon>Aureobasidium</taxon>
    </lineage>
</organism>
<dbReference type="Proteomes" id="UP000027730">
    <property type="component" value="Unassembled WGS sequence"/>
</dbReference>
<protein>
    <submittedName>
        <fullName evidence="2">Uncharacterized protein</fullName>
    </submittedName>
</protein>
<feature type="region of interest" description="Disordered" evidence="1">
    <location>
        <begin position="1"/>
        <end position="26"/>
    </location>
</feature>
<dbReference type="GeneID" id="25409535"/>
<sequence length="508" mass="55359">MAPQERATAGPAGAAGATGATGATGVVKKKRVVTTAADRERLKLRAEDVRWNAAKTPEAKAWINSTRLLKEFLTSGEDVLSLKAGPATRRDLWAKADAMGLHVEMFDTRASKDVPPQGWIVLGRVAARMAVAGKVRDIQRQNKRQLQEDEDEAEAEDEDGDATEAGADKTKTSADLIDPSLREQRAPVAQMMLPGGQQASDVRQQLPAIDYAPKSTTNNKTAQTSLPNADIEAAKQLSVLKSQAGPARPVFRKDPLGQAAPKPADALPQEITKEQPATDETTETDRIANWVSQQVESAQTEKDVVDPTGNWKITCEAIAEQLGEMARSDTMNLTIHLEPTRPQSDNDSDDSSPATVSVADVPESELTEAQKARLGTYQLWATFNLGLFEGVIRFMSPTTLRTTPTQRTSFDLLPSQLPSPENRTFQYKWRGREVSDSVITVEAEEATQFIRFEEDGVKMTGVFECEYLGETGFEGQKVGKAEAAKEGLGKLWSQLSPQAHDMEAQQNA</sequence>
<dbReference type="AlphaFoldDB" id="A0A074WQ38"/>
<proteinExistence type="predicted"/>
<evidence type="ECO:0000313" key="3">
    <source>
        <dbReference type="Proteomes" id="UP000027730"/>
    </source>
</evidence>
<feature type="region of interest" description="Disordered" evidence="1">
    <location>
        <begin position="338"/>
        <end position="363"/>
    </location>
</feature>
<keyword evidence="3" id="KW-1185">Reference proteome</keyword>
<feature type="compositionally biased region" description="Acidic residues" evidence="1">
    <location>
        <begin position="148"/>
        <end position="162"/>
    </location>
</feature>
<dbReference type="RefSeq" id="XP_013429497.1">
    <property type="nucleotide sequence ID" value="XM_013574043.1"/>
</dbReference>
<dbReference type="EMBL" id="KL584705">
    <property type="protein sequence ID" value="KEQ75280.1"/>
    <property type="molecule type" value="Genomic_DNA"/>
</dbReference>
<evidence type="ECO:0000313" key="2">
    <source>
        <dbReference type="EMBL" id="KEQ75280.1"/>
    </source>
</evidence>
<feature type="compositionally biased region" description="Low complexity" evidence="1">
    <location>
        <begin position="7"/>
        <end position="26"/>
    </location>
</feature>
<gene>
    <name evidence="2" type="ORF">M436DRAFT_41282</name>
</gene>
<reference evidence="2 3" key="1">
    <citation type="journal article" date="2014" name="BMC Genomics">
        <title>Genome sequencing of four Aureobasidium pullulans varieties: biotechnological potential, stress tolerance, and description of new species.</title>
        <authorList>
            <person name="Gostin Ar C."/>
            <person name="Ohm R.A."/>
            <person name="Kogej T."/>
            <person name="Sonjak S."/>
            <person name="Turk M."/>
            <person name="Zajc J."/>
            <person name="Zalar P."/>
            <person name="Grube M."/>
            <person name="Sun H."/>
            <person name="Han J."/>
            <person name="Sharma A."/>
            <person name="Chiniquy J."/>
            <person name="Ngan C.Y."/>
            <person name="Lipzen A."/>
            <person name="Barry K."/>
            <person name="Grigoriev I.V."/>
            <person name="Gunde-Cimerman N."/>
        </authorList>
    </citation>
    <scope>NUCLEOTIDE SEQUENCE [LARGE SCALE GENOMIC DNA]</scope>
    <source>
        <strain evidence="2 3">CBS 147.97</strain>
    </source>
</reference>
<feature type="region of interest" description="Disordered" evidence="1">
    <location>
        <begin position="137"/>
        <end position="180"/>
    </location>
</feature>
<dbReference type="HOGENOM" id="CLU_541813_0_0_1"/>
<dbReference type="OrthoDB" id="4630416at2759"/>
<name>A0A074WQ38_9PEZI</name>